<evidence type="ECO:0000313" key="10">
    <source>
        <dbReference type="Proteomes" id="UP001299608"/>
    </source>
</evidence>
<dbReference type="GeneID" id="97206765"/>
<dbReference type="PANTHER" id="PTHR30603">
    <property type="entry name" value="RNA POLYMERASE SIGMA FACTOR RPO"/>
    <property type="match status" value="1"/>
</dbReference>
<dbReference type="PRINTS" id="PR00046">
    <property type="entry name" value="SIGMA70FCT"/>
</dbReference>
<evidence type="ECO:0000256" key="6">
    <source>
        <dbReference type="RuleBase" id="RU362124"/>
    </source>
</evidence>
<dbReference type="Pfam" id="PF04542">
    <property type="entry name" value="Sigma70_r2"/>
    <property type="match status" value="1"/>
</dbReference>
<dbReference type="InterPro" id="IPR050239">
    <property type="entry name" value="Sigma-70_RNA_pol_init_factors"/>
</dbReference>
<protein>
    <recommendedName>
        <fullName evidence="6">RNA polymerase sigma factor</fullName>
    </recommendedName>
</protein>
<dbReference type="InterPro" id="IPR007627">
    <property type="entry name" value="RNA_pol_sigma70_r2"/>
</dbReference>
<dbReference type="SUPFAM" id="SSF88946">
    <property type="entry name" value="Sigma2 domain of RNA polymerase sigma factors"/>
    <property type="match status" value="1"/>
</dbReference>
<dbReference type="Gene3D" id="1.20.120.1810">
    <property type="match status" value="1"/>
</dbReference>
<comment type="caution">
    <text evidence="9">The sequence shown here is derived from an EMBL/GenBank/DDBJ whole genome shotgun (WGS) entry which is preliminary data.</text>
</comment>
<keyword evidence="5 6" id="KW-0804">Transcription</keyword>
<evidence type="ECO:0000313" key="9">
    <source>
        <dbReference type="EMBL" id="MCG4744840.1"/>
    </source>
</evidence>
<keyword evidence="1" id="KW-0749">Sporulation</keyword>
<evidence type="ECO:0000256" key="4">
    <source>
        <dbReference type="ARBA" id="ARBA00023125"/>
    </source>
</evidence>
<keyword evidence="2 6" id="KW-0805">Transcription regulation</keyword>
<dbReference type="PROSITE" id="PS00715">
    <property type="entry name" value="SIGMA70_1"/>
    <property type="match status" value="1"/>
</dbReference>
<dbReference type="GO" id="GO:0016987">
    <property type="term" value="F:sigma factor activity"/>
    <property type="evidence" value="ECO:0007669"/>
    <property type="project" value="UniProtKB-KW"/>
</dbReference>
<name>A0AAW5BWA7_9FIRM</name>
<dbReference type="PROSITE" id="PS00716">
    <property type="entry name" value="SIGMA70_2"/>
    <property type="match status" value="1"/>
</dbReference>
<reference evidence="9" key="1">
    <citation type="submission" date="2022-01" db="EMBL/GenBank/DDBJ databases">
        <title>Collection of gut derived symbiotic bacterial strains cultured from healthy donors.</title>
        <authorList>
            <person name="Lin H."/>
            <person name="Kohout C."/>
            <person name="Waligurski E."/>
            <person name="Pamer E.G."/>
        </authorList>
    </citation>
    <scope>NUCLEOTIDE SEQUENCE</scope>
    <source>
        <strain evidence="9">DFI.6.55</strain>
    </source>
</reference>
<accession>A0AAW5BWA7</accession>
<evidence type="ECO:0000256" key="1">
    <source>
        <dbReference type="ARBA" id="ARBA00022969"/>
    </source>
</evidence>
<dbReference type="InterPro" id="IPR013325">
    <property type="entry name" value="RNA_pol_sigma_r2"/>
</dbReference>
<dbReference type="AlphaFoldDB" id="A0AAW5BWA7"/>
<dbReference type="SUPFAM" id="SSF88659">
    <property type="entry name" value="Sigma3 and sigma4 domains of RNA polymerase sigma factors"/>
    <property type="match status" value="2"/>
</dbReference>
<dbReference type="InterPro" id="IPR000943">
    <property type="entry name" value="RNA_pol_sigma70"/>
</dbReference>
<dbReference type="NCBIfam" id="TIGR02980">
    <property type="entry name" value="SigBFG"/>
    <property type="match status" value="1"/>
</dbReference>
<dbReference type="NCBIfam" id="NF004052">
    <property type="entry name" value="PRK05572.1"/>
    <property type="match status" value="1"/>
</dbReference>
<dbReference type="PIRSF" id="PIRSF000770">
    <property type="entry name" value="RNA_pol_sigma-SigE/K"/>
    <property type="match status" value="1"/>
</dbReference>
<dbReference type="GO" id="GO:0006352">
    <property type="term" value="P:DNA-templated transcription initiation"/>
    <property type="evidence" value="ECO:0007669"/>
    <property type="project" value="InterPro"/>
</dbReference>
<dbReference type="Gene3D" id="1.10.10.10">
    <property type="entry name" value="Winged helix-like DNA-binding domain superfamily/Winged helix DNA-binding domain"/>
    <property type="match status" value="2"/>
</dbReference>
<dbReference type="InterPro" id="IPR036388">
    <property type="entry name" value="WH-like_DNA-bd_sf"/>
</dbReference>
<dbReference type="InterPro" id="IPR007624">
    <property type="entry name" value="RNA_pol_sigma70_r3"/>
</dbReference>
<dbReference type="InterPro" id="IPR013324">
    <property type="entry name" value="RNA_pol_sigma_r3/r4-like"/>
</dbReference>
<proteinExistence type="inferred from homology"/>
<evidence type="ECO:0000259" key="8">
    <source>
        <dbReference type="PROSITE" id="PS00716"/>
    </source>
</evidence>
<evidence type="ECO:0000256" key="3">
    <source>
        <dbReference type="ARBA" id="ARBA00023082"/>
    </source>
</evidence>
<dbReference type="GO" id="GO:0030435">
    <property type="term" value="P:sporulation resulting in formation of a cellular spore"/>
    <property type="evidence" value="ECO:0007669"/>
    <property type="project" value="UniProtKB-KW"/>
</dbReference>
<evidence type="ECO:0000256" key="5">
    <source>
        <dbReference type="ARBA" id="ARBA00023163"/>
    </source>
</evidence>
<dbReference type="RefSeq" id="WP_180215704.1">
    <property type="nucleotide sequence ID" value="NZ_BAABZL010000001.1"/>
</dbReference>
<comment type="similarity">
    <text evidence="6">Belongs to the sigma-70 factor family.</text>
</comment>
<sequence length="239" mass="27715">MDETMKLINMAHEGDKAARDQLVMDNVGLIWSIVRRFSGRGYEMEDLFQIGSIGLIKAIDKFDTGFEVKFSTYAVPMITGEIKRFLRDDGMIKVSRSIKELGFKVRAAREEMTYSLGREPTIEEIAARLETSREEVAASMEAGAEVESLYRPTGNGDDNTMFLMDRLEEENNDHEELLNRMVLKELMEDLSDEQREIIVRRYFYNQTQTQIAGELGISQVQVSRLEKRILKEMRMRYEK</sequence>
<dbReference type="InterPro" id="IPR007630">
    <property type="entry name" value="RNA_pol_sigma70_r4"/>
</dbReference>
<feature type="domain" description="RNA polymerase sigma-70" evidence="7">
    <location>
        <begin position="46"/>
        <end position="59"/>
    </location>
</feature>
<dbReference type="Pfam" id="PF04539">
    <property type="entry name" value="Sigma70_r3"/>
    <property type="match status" value="1"/>
</dbReference>
<keyword evidence="4 6" id="KW-0238">DNA-binding</keyword>
<dbReference type="GO" id="GO:0003677">
    <property type="term" value="F:DNA binding"/>
    <property type="evidence" value="ECO:0007669"/>
    <property type="project" value="UniProtKB-KW"/>
</dbReference>
<feature type="domain" description="RNA polymerase sigma-70" evidence="8">
    <location>
        <begin position="207"/>
        <end position="233"/>
    </location>
</feature>
<dbReference type="CDD" id="cd06171">
    <property type="entry name" value="Sigma70_r4"/>
    <property type="match status" value="1"/>
</dbReference>
<evidence type="ECO:0000256" key="2">
    <source>
        <dbReference type="ARBA" id="ARBA00023015"/>
    </source>
</evidence>
<keyword evidence="3 6" id="KW-0731">Sigma factor</keyword>
<dbReference type="InterPro" id="IPR014284">
    <property type="entry name" value="RNA_pol_sigma-70_dom"/>
</dbReference>
<comment type="function">
    <text evidence="6">Sigma factors are initiation factors that promote the attachment of RNA polymerase to specific initiation sites and are then released.</text>
</comment>
<dbReference type="EMBL" id="JAKNGE010000005">
    <property type="protein sequence ID" value="MCG4744840.1"/>
    <property type="molecule type" value="Genomic_DNA"/>
</dbReference>
<dbReference type="Pfam" id="PF04545">
    <property type="entry name" value="Sigma70_r4"/>
    <property type="match status" value="1"/>
</dbReference>
<gene>
    <name evidence="9" type="ORF">L0N08_05395</name>
</gene>
<dbReference type="Proteomes" id="UP001299608">
    <property type="component" value="Unassembled WGS sequence"/>
</dbReference>
<organism evidence="9 10">
    <name type="scientific">Enterocloster aldenensis</name>
    <dbReference type="NCBI Taxonomy" id="358742"/>
    <lineage>
        <taxon>Bacteria</taxon>
        <taxon>Bacillati</taxon>
        <taxon>Bacillota</taxon>
        <taxon>Clostridia</taxon>
        <taxon>Lachnospirales</taxon>
        <taxon>Lachnospiraceae</taxon>
        <taxon>Enterocloster</taxon>
    </lineage>
</organism>
<dbReference type="NCBIfam" id="TIGR02937">
    <property type="entry name" value="sigma70-ECF"/>
    <property type="match status" value="1"/>
</dbReference>
<dbReference type="InterPro" id="IPR014322">
    <property type="entry name" value="RNA_pol_sigma-B/F/G"/>
</dbReference>
<dbReference type="PANTHER" id="PTHR30603:SF17">
    <property type="entry name" value="RNA POLYMERASE SIGMA-G FACTOR"/>
    <property type="match status" value="1"/>
</dbReference>
<evidence type="ECO:0000259" key="7">
    <source>
        <dbReference type="PROSITE" id="PS00715"/>
    </source>
</evidence>